<evidence type="ECO:0000313" key="3">
    <source>
        <dbReference type="Proteomes" id="UP001499993"/>
    </source>
</evidence>
<dbReference type="InterPro" id="IPR013520">
    <property type="entry name" value="Ribonucl_H"/>
</dbReference>
<dbReference type="EMBL" id="BAABIK010000002">
    <property type="protein sequence ID" value="GAA4929064.1"/>
    <property type="molecule type" value="Genomic_DNA"/>
</dbReference>
<comment type="caution">
    <text evidence="2">The sequence shown here is derived from an EMBL/GenBank/DDBJ whole genome shotgun (WGS) entry which is preliminary data.</text>
</comment>
<dbReference type="Proteomes" id="UP001499993">
    <property type="component" value="Unassembled WGS sequence"/>
</dbReference>
<dbReference type="RefSeq" id="WP_345555338.1">
    <property type="nucleotide sequence ID" value="NZ_BAABIK010000002.1"/>
</dbReference>
<organism evidence="2 3">
    <name type="scientific">Streptomonospora halophila</name>
    <dbReference type="NCBI Taxonomy" id="427369"/>
    <lineage>
        <taxon>Bacteria</taxon>
        <taxon>Bacillati</taxon>
        <taxon>Actinomycetota</taxon>
        <taxon>Actinomycetes</taxon>
        <taxon>Streptosporangiales</taxon>
        <taxon>Nocardiopsidaceae</taxon>
        <taxon>Streptomonospora</taxon>
    </lineage>
</organism>
<gene>
    <name evidence="2" type="ORF">GCM10023224_05610</name>
</gene>
<feature type="domain" description="Exonuclease" evidence="1">
    <location>
        <begin position="5"/>
        <end position="205"/>
    </location>
</feature>
<proteinExistence type="predicted"/>
<protein>
    <recommendedName>
        <fullName evidence="1">Exonuclease domain-containing protein</fullName>
    </recommendedName>
</protein>
<dbReference type="SUPFAM" id="SSF53098">
    <property type="entry name" value="Ribonuclease H-like"/>
    <property type="match status" value="1"/>
</dbReference>
<dbReference type="SMART" id="SM00479">
    <property type="entry name" value="EXOIII"/>
    <property type="match status" value="1"/>
</dbReference>
<name>A0ABP9G5C9_9ACTN</name>
<sequence length="205" mass="22765">MSPRPLAFLDTETTGLDPDLHDVWEIGLILQRPFMDDVEAAWMIRPDLTHADPKALEISRFYHRFYSFGDGRDDPVGAGRLTHGDPDVVHQPVDAAEVAHALAELLAGAVIVGVNPAFDVAFLSRWMRRHGHVWTAHYRTIDVTTLGLGHLILDCPDYPVRGMVPSSETVSTMLDIEPAGYERHTALGDARWAKAQYDRLLGSTS</sequence>
<accession>A0ABP9G5C9</accession>
<dbReference type="InterPro" id="IPR036397">
    <property type="entry name" value="RNaseH_sf"/>
</dbReference>
<reference evidence="3" key="1">
    <citation type="journal article" date="2019" name="Int. J. Syst. Evol. Microbiol.">
        <title>The Global Catalogue of Microorganisms (GCM) 10K type strain sequencing project: providing services to taxonomists for standard genome sequencing and annotation.</title>
        <authorList>
            <consortium name="The Broad Institute Genomics Platform"/>
            <consortium name="The Broad Institute Genome Sequencing Center for Infectious Disease"/>
            <person name="Wu L."/>
            <person name="Ma J."/>
        </authorList>
    </citation>
    <scope>NUCLEOTIDE SEQUENCE [LARGE SCALE GENOMIC DNA]</scope>
    <source>
        <strain evidence="3">JCM 18123</strain>
    </source>
</reference>
<evidence type="ECO:0000313" key="2">
    <source>
        <dbReference type="EMBL" id="GAA4929064.1"/>
    </source>
</evidence>
<keyword evidence="3" id="KW-1185">Reference proteome</keyword>
<dbReference type="CDD" id="cd06127">
    <property type="entry name" value="DEDDh"/>
    <property type="match status" value="1"/>
</dbReference>
<dbReference type="Gene3D" id="3.30.420.10">
    <property type="entry name" value="Ribonuclease H-like superfamily/Ribonuclease H"/>
    <property type="match status" value="1"/>
</dbReference>
<dbReference type="InterPro" id="IPR012337">
    <property type="entry name" value="RNaseH-like_sf"/>
</dbReference>
<evidence type="ECO:0000259" key="1">
    <source>
        <dbReference type="SMART" id="SM00479"/>
    </source>
</evidence>